<keyword evidence="7" id="KW-1185">Reference proteome</keyword>
<keyword evidence="4" id="KW-0539">Nucleus</keyword>
<evidence type="ECO:0000256" key="2">
    <source>
        <dbReference type="ARBA" id="ARBA00023125"/>
    </source>
</evidence>
<evidence type="ECO:0000313" key="6">
    <source>
        <dbReference type="EMBL" id="KAG5610612.1"/>
    </source>
</evidence>
<evidence type="ECO:0000256" key="3">
    <source>
        <dbReference type="ARBA" id="ARBA00023163"/>
    </source>
</evidence>
<accession>A0A9J5ZGK2</accession>
<dbReference type="GO" id="GO:0003677">
    <property type="term" value="F:DNA binding"/>
    <property type="evidence" value="ECO:0007669"/>
    <property type="project" value="UniProtKB-KW"/>
</dbReference>
<comment type="caution">
    <text evidence="6">The sequence shown here is derived from an EMBL/GenBank/DDBJ whole genome shotgun (WGS) entry which is preliminary data.</text>
</comment>
<dbReference type="EMBL" id="JACXVP010000004">
    <property type="protein sequence ID" value="KAG5610612.1"/>
    <property type="molecule type" value="Genomic_DNA"/>
</dbReference>
<evidence type="ECO:0000256" key="4">
    <source>
        <dbReference type="ARBA" id="ARBA00023242"/>
    </source>
</evidence>
<name>A0A9J5ZGK2_SOLCO</name>
<dbReference type="AlphaFoldDB" id="A0A9J5ZGK2"/>
<dbReference type="PROSITE" id="PS51005">
    <property type="entry name" value="NAC"/>
    <property type="match status" value="1"/>
</dbReference>
<organism evidence="6 7">
    <name type="scientific">Solanum commersonii</name>
    <name type="common">Commerson's wild potato</name>
    <name type="synonym">Commerson's nightshade</name>
    <dbReference type="NCBI Taxonomy" id="4109"/>
    <lineage>
        <taxon>Eukaryota</taxon>
        <taxon>Viridiplantae</taxon>
        <taxon>Streptophyta</taxon>
        <taxon>Embryophyta</taxon>
        <taxon>Tracheophyta</taxon>
        <taxon>Spermatophyta</taxon>
        <taxon>Magnoliopsida</taxon>
        <taxon>eudicotyledons</taxon>
        <taxon>Gunneridae</taxon>
        <taxon>Pentapetalae</taxon>
        <taxon>asterids</taxon>
        <taxon>lamiids</taxon>
        <taxon>Solanales</taxon>
        <taxon>Solanaceae</taxon>
        <taxon>Solanoideae</taxon>
        <taxon>Solaneae</taxon>
        <taxon>Solanum</taxon>
    </lineage>
</organism>
<dbReference type="GO" id="GO:0006355">
    <property type="term" value="P:regulation of DNA-templated transcription"/>
    <property type="evidence" value="ECO:0007669"/>
    <property type="project" value="InterPro"/>
</dbReference>
<dbReference type="InterPro" id="IPR036093">
    <property type="entry name" value="NAC_dom_sf"/>
</dbReference>
<keyword evidence="2" id="KW-0238">DNA-binding</keyword>
<reference evidence="6 7" key="1">
    <citation type="submission" date="2020-09" db="EMBL/GenBank/DDBJ databases">
        <title>De no assembly of potato wild relative species, Solanum commersonii.</title>
        <authorList>
            <person name="Cho K."/>
        </authorList>
    </citation>
    <scope>NUCLEOTIDE SEQUENCE [LARGE SCALE GENOMIC DNA]</scope>
    <source>
        <strain evidence="6">LZ3.2</strain>
        <tissue evidence="6">Leaf</tissue>
    </source>
</reference>
<sequence>MVGDHLSYANEELITHCLDKKIIDQNFLNQNVHDVDFFLYYPQQLSDLLESLTEQEFTFFDKPDVEYSQAYENKKKRPRYG</sequence>
<keyword evidence="3" id="KW-0804">Transcription</keyword>
<evidence type="ECO:0000259" key="5">
    <source>
        <dbReference type="PROSITE" id="PS51005"/>
    </source>
</evidence>
<dbReference type="Proteomes" id="UP000824120">
    <property type="component" value="Chromosome 4"/>
</dbReference>
<feature type="domain" description="NAC" evidence="5">
    <location>
        <begin position="1"/>
        <end position="81"/>
    </location>
</feature>
<keyword evidence="1" id="KW-0805">Transcription regulation</keyword>
<gene>
    <name evidence="6" type="ORF">H5410_021893</name>
</gene>
<protein>
    <recommendedName>
        <fullName evidence="5">NAC domain-containing protein</fullName>
    </recommendedName>
</protein>
<proteinExistence type="predicted"/>
<dbReference type="InterPro" id="IPR003441">
    <property type="entry name" value="NAC-dom"/>
</dbReference>
<evidence type="ECO:0000313" key="7">
    <source>
        <dbReference type="Proteomes" id="UP000824120"/>
    </source>
</evidence>
<evidence type="ECO:0000256" key="1">
    <source>
        <dbReference type="ARBA" id="ARBA00023015"/>
    </source>
</evidence>
<dbReference type="Gene3D" id="2.170.150.80">
    <property type="entry name" value="NAC domain"/>
    <property type="match status" value="1"/>
</dbReference>
<dbReference type="SUPFAM" id="SSF101941">
    <property type="entry name" value="NAC domain"/>
    <property type="match status" value="1"/>
</dbReference>
<dbReference type="OrthoDB" id="1270084at2759"/>